<dbReference type="NCBIfam" id="TIGR01400">
    <property type="entry name" value="fliR"/>
    <property type="match status" value="1"/>
</dbReference>
<keyword evidence="11" id="KW-0966">Cell projection</keyword>
<accession>A0ABV4BDL6</accession>
<evidence type="ECO:0000256" key="9">
    <source>
        <dbReference type="NCBIfam" id="TIGR01400"/>
    </source>
</evidence>
<evidence type="ECO:0000256" key="7">
    <source>
        <dbReference type="ARBA" id="ARBA00023136"/>
    </source>
</evidence>
<comment type="caution">
    <text evidence="11">The sequence shown here is derived from an EMBL/GenBank/DDBJ whole genome shotgun (WGS) entry which is preliminary data.</text>
</comment>
<evidence type="ECO:0000256" key="3">
    <source>
        <dbReference type="ARBA" id="ARBA00021717"/>
    </source>
</evidence>
<dbReference type="PANTHER" id="PTHR30065">
    <property type="entry name" value="FLAGELLAR BIOSYNTHETIC PROTEIN FLIR"/>
    <property type="match status" value="1"/>
</dbReference>
<dbReference type="Proteomes" id="UP001564408">
    <property type="component" value="Unassembled WGS sequence"/>
</dbReference>
<evidence type="ECO:0000256" key="10">
    <source>
        <dbReference type="RuleBase" id="RU362071"/>
    </source>
</evidence>
<evidence type="ECO:0000256" key="4">
    <source>
        <dbReference type="ARBA" id="ARBA00022475"/>
    </source>
</evidence>
<organism evidence="11 12">
    <name type="scientific">Thioalkalicoccus limnaeus</name>
    <dbReference type="NCBI Taxonomy" id="120681"/>
    <lineage>
        <taxon>Bacteria</taxon>
        <taxon>Pseudomonadati</taxon>
        <taxon>Pseudomonadota</taxon>
        <taxon>Gammaproteobacteria</taxon>
        <taxon>Chromatiales</taxon>
        <taxon>Chromatiaceae</taxon>
        <taxon>Thioalkalicoccus</taxon>
    </lineage>
</organism>
<evidence type="ECO:0000313" key="12">
    <source>
        <dbReference type="Proteomes" id="UP001564408"/>
    </source>
</evidence>
<keyword evidence="4 10" id="KW-1003">Cell membrane</keyword>
<dbReference type="Pfam" id="PF01311">
    <property type="entry name" value="Bac_export_1"/>
    <property type="match status" value="1"/>
</dbReference>
<protein>
    <recommendedName>
        <fullName evidence="3 9">Flagellar biosynthetic protein FliR</fullName>
    </recommendedName>
</protein>
<evidence type="ECO:0000256" key="1">
    <source>
        <dbReference type="ARBA" id="ARBA00002578"/>
    </source>
</evidence>
<dbReference type="EMBL" id="JBDKXB010000005">
    <property type="protein sequence ID" value="MEY6431919.1"/>
    <property type="molecule type" value="Genomic_DNA"/>
</dbReference>
<evidence type="ECO:0000256" key="8">
    <source>
        <dbReference type="ARBA" id="ARBA00023143"/>
    </source>
</evidence>
<proteinExistence type="inferred from homology"/>
<keyword evidence="11" id="KW-0282">Flagellum</keyword>
<feature type="transmembrane region" description="Helical" evidence="10">
    <location>
        <begin position="187"/>
        <end position="208"/>
    </location>
</feature>
<dbReference type="InterPro" id="IPR006303">
    <property type="entry name" value="FliR"/>
</dbReference>
<sequence length="257" mass="26920">MTIDLQPLSIWVLGFLWPFFRVAAMLLATPIVGGRTLPARVRLVLALALTWAVLPLVGPVPPIDPLSVPGALVVLNQILIGAAMGLILQVAFAVLMVSGQMIGTSMGLGFAAVADPQNGVQVPAIGHFYYLLGVLVFFAVDGHLILIRILAESFVTLPVGAQGLAPDVFIALALWGGLMFSEAMRLALPVVSVILLTNLALGVATRAAPQLNVFAHGFALMLLLGFSAMLMTLGNLSPLFSAVLHRAFSLVQVAVGA</sequence>
<evidence type="ECO:0000256" key="5">
    <source>
        <dbReference type="ARBA" id="ARBA00022692"/>
    </source>
</evidence>
<name>A0ABV4BDL6_9GAMM</name>
<evidence type="ECO:0000313" key="11">
    <source>
        <dbReference type="EMBL" id="MEY6431919.1"/>
    </source>
</evidence>
<comment type="similarity">
    <text evidence="2 10">Belongs to the FliR/MopE/SpaR family.</text>
</comment>
<feature type="transmembrane region" description="Helical" evidence="10">
    <location>
        <begin position="128"/>
        <end position="151"/>
    </location>
</feature>
<feature type="transmembrane region" description="Helical" evidence="10">
    <location>
        <begin position="12"/>
        <end position="32"/>
    </location>
</feature>
<keyword evidence="8 10" id="KW-0975">Bacterial flagellum</keyword>
<comment type="function">
    <text evidence="1 10">Role in flagellar biosynthesis.</text>
</comment>
<feature type="transmembrane region" description="Helical" evidence="10">
    <location>
        <begin position="214"/>
        <end position="236"/>
    </location>
</feature>
<evidence type="ECO:0000256" key="2">
    <source>
        <dbReference type="ARBA" id="ARBA00009772"/>
    </source>
</evidence>
<keyword evidence="5 10" id="KW-0812">Transmembrane</keyword>
<dbReference type="PRINTS" id="PR00953">
    <property type="entry name" value="TYPE3IMRPROT"/>
</dbReference>
<keyword evidence="6 10" id="KW-1133">Transmembrane helix</keyword>
<dbReference type="InterPro" id="IPR002010">
    <property type="entry name" value="T3SS_IM_R"/>
</dbReference>
<feature type="transmembrane region" description="Helical" evidence="10">
    <location>
        <begin position="39"/>
        <end position="58"/>
    </location>
</feature>
<keyword evidence="11" id="KW-0969">Cilium</keyword>
<gene>
    <name evidence="11" type="primary">fliR</name>
    <name evidence="11" type="ORF">ABC977_05790</name>
</gene>
<dbReference type="RefSeq" id="WP_369666302.1">
    <property type="nucleotide sequence ID" value="NZ_JBDKXB010000005.1"/>
</dbReference>
<keyword evidence="12" id="KW-1185">Reference proteome</keyword>
<reference evidence="11 12" key="1">
    <citation type="submission" date="2024-05" db="EMBL/GenBank/DDBJ databases">
        <title>Genome Sequence and Characterization of the New Strain Purple Sulfur Bacterium of Genus Thioalkalicoccus.</title>
        <authorList>
            <person name="Bryantseva I.A."/>
            <person name="Kyndt J.A."/>
            <person name="Imhoff J.F."/>
        </authorList>
    </citation>
    <scope>NUCLEOTIDE SEQUENCE [LARGE SCALE GENOMIC DNA]</scope>
    <source>
        <strain evidence="11 12">Um2</strain>
    </source>
</reference>
<dbReference type="PANTHER" id="PTHR30065:SF8">
    <property type="entry name" value="FLAGELLAR BIOSYNTHETIC PROTEIN FLIR"/>
    <property type="match status" value="1"/>
</dbReference>
<evidence type="ECO:0000256" key="6">
    <source>
        <dbReference type="ARBA" id="ARBA00022989"/>
    </source>
</evidence>
<keyword evidence="7 10" id="KW-0472">Membrane</keyword>
<comment type="subcellular location">
    <subcellularLocation>
        <location evidence="10">Cell membrane</location>
        <topology evidence="10">Multi-pass membrane protein</topology>
    </subcellularLocation>
    <subcellularLocation>
        <location evidence="10">Bacterial flagellum basal body</location>
    </subcellularLocation>
</comment>
<feature type="transmembrane region" description="Helical" evidence="10">
    <location>
        <begin position="163"/>
        <end position="180"/>
    </location>
</feature>
<feature type="transmembrane region" description="Helical" evidence="10">
    <location>
        <begin position="78"/>
        <end position="97"/>
    </location>
</feature>